<evidence type="ECO:0000313" key="2">
    <source>
        <dbReference type="Proteomes" id="UP000001064"/>
    </source>
</evidence>
<evidence type="ECO:0000313" key="1">
    <source>
        <dbReference type="EMBL" id="EGC33443.1"/>
    </source>
</evidence>
<dbReference type="Proteomes" id="UP000001064">
    <property type="component" value="Unassembled WGS sequence"/>
</dbReference>
<dbReference type="OMA" id="HYEMNIP"/>
<dbReference type="GeneID" id="10504370"/>
<sequence length="76" mass="8561">MDVKDTVLNMISSEVFIPKESIRIESTLGDNGAAPDMVEIKSKLDRHYEMNIPIDVMHGKISGIISCIEKKKHILH</sequence>
<name>F0ZRH5_DICPU</name>
<evidence type="ECO:0008006" key="3">
    <source>
        <dbReference type="Google" id="ProtNLM"/>
    </source>
</evidence>
<proteinExistence type="predicted"/>
<protein>
    <recommendedName>
        <fullName evidence="3">Carrier domain-containing protein</fullName>
    </recommendedName>
</protein>
<keyword evidence="2" id="KW-1185">Reference proteome</keyword>
<accession>F0ZRH5</accession>
<dbReference type="FunCoup" id="F0ZRH5">
    <property type="interactions" value="937"/>
</dbReference>
<reference evidence="2" key="1">
    <citation type="journal article" date="2011" name="Genome Biol.">
        <title>Comparative genomics of the social amoebae Dictyostelium discoideum and Dictyostelium purpureum.</title>
        <authorList>
            <consortium name="US DOE Joint Genome Institute (JGI-PGF)"/>
            <person name="Sucgang R."/>
            <person name="Kuo A."/>
            <person name="Tian X."/>
            <person name="Salerno W."/>
            <person name="Parikh A."/>
            <person name="Feasley C.L."/>
            <person name="Dalin E."/>
            <person name="Tu H."/>
            <person name="Huang E."/>
            <person name="Barry K."/>
            <person name="Lindquist E."/>
            <person name="Shapiro H."/>
            <person name="Bruce D."/>
            <person name="Schmutz J."/>
            <person name="Salamov A."/>
            <person name="Fey P."/>
            <person name="Gaudet P."/>
            <person name="Anjard C."/>
            <person name="Babu M.M."/>
            <person name="Basu S."/>
            <person name="Bushmanova Y."/>
            <person name="van der Wel H."/>
            <person name="Katoh-Kurasawa M."/>
            <person name="Dinh C."/>
            <person name="Coutinho P.M."/>
            <person name="Saito T."/>
            <person name="Elias M."/>
            <person name="Schaap P."/>
            <person name="Kay R.R."/>
            <person name="Henrissat B."/>
            <person name="Eichinger L."/>
            <person name="Rivero F."/>
            <person name="Putnam N.H."/>
            <person name="West C.M."/>
            <person name="Loomis W.F."/>
            <person name="Chisholm R.L."/>
            <person name="Shaulsky G."/>
            <person name="Strassmann J.E."/>
            <person name="Queller D.C."/>
            <person name="Kuspa A."/>
            <person name="Grigoriev I.V."/>
        </authorList>
    </citation>
    <scope>NUCLEOTIDE SEQUENCE [LARGE SCALE GENOMIC DNA]</scope>
    <source>
        <strain evidence="2">QSDP1</strain>
    </source>
</reference>
<dbReference type="OrthoDB" id="10391831at2759"/>
<dbReference type="InParanoid" id="F0ZRH5"/>
<gene>
    <name evidence="1" type="ORF">DICPUDRAFT_154498</name>
</gene>
<dbReference type="RefSeq" id="XP_003290014.1">
    <property type="nucleotide sequence ID" value="XM_003289966.1"/>
</dbReference>
<dbReference type="EMBL" id="GL871141">
    <property type="protein sequence ID" value="EGC33443.1"/>
    <property type="molecule type" value="Genomic_DNA"/>
</dbReference>
<dbReference type="VEuPathDB" id="AmoebaDB:DICPUDRAFT_154498"/>
<dbReference type="AlphaFoldDB" id="F0ZRH5"/>
<dbReference type="eggNOG" id="ENOG502RINC">
    <property type="taxonomic scope" value="Eukaryota"/>
</dbReference>
<dbReference type="KEGG" id="dpp:DICPUDRAFT_154498"/>
<organism evidence="1 2">
    <name type="scientific">Dictyostelium purpureum</name>
    <name type="common">Slime mold</name>
    <dbReference type="NCBI Taxonomy" id="5786"/>
    <lineage>
        <taxon>Eukaryota</taxon>
        <taxon>Amoebozoa</taxon>
        <taxon>Evosea</taxon>
        <taxon>Eumycetozoa</taxon>
        <taxon>Dictyostelia</taxon>
        <taxon>Dictyosteliales</taxon>
        <taxon>Dictyosteliaceae</taxon>
        <taxon>Dictyostelium</taxon>
    </lineage>
</organism>